<name>A0ABX5VKR3_9BURK</name>
<evidence type="ECO:0000313" key="1">
    <source>
        <dbReference type="EMBL" id="QDA55583.1"/>
    </source>
</evidence>
<proteinExistence type="predicted"/>
<reference evidence="2" key="1">
    <citation type="submission" date="2019-06" db="EMBL/GenBank/DDBJ databases">
        <authorList>
            <person name="Oh B.S."/>
        </authorList>
    </citation>
    <scope>NUCLEOTIDE SEQUENCE [LARGE SCALE GENOMIC DNA]</scope>
    <source>
        <strain evidence="2">KGMB03119</strain>
    </source>
</reference>
<accession>A0ABX5VKR3</accession>
<dbReference type="Pfam" id="PF10109">
    <property type="entry name" value="Phage_TAC_7"/>
    <property type="match status" value="1"/>
</dbReference>
<protein>
    <submittedName>
        <fullName evidence="1">Phage tail assembly protein</fullName>
    </submittedName>
</protein>
<dbReference type="InterPro" id="IPR019289">
    <property type="entry name" value="Phage_tail_E/E"/>
</dbReference>
<keyword evidence="2" id="KW-1185">Reference proteome</keyword>
<dbReference type="RefSeq" id="WP_139688991.1">
    <property type="nucleotide sequence ID" value="NZ_CP040882.1"/>
</dbReference>
<gene>
    <name evidence="1" type="ORF">FG381_11935</name>
</gene>
<evidence type="ECO:0000313" key="2">
    <source>
        <dbReference type="Proteomes" id="UP000308889"/>
    </source>
</evidence>
<dbReference type="EMBL" id="CP040882">
    <property type="protein sequence ID" value="QDA55583.1"/>
    <property type="molecule type" value="Genomic_DNA"/>
</dbReference>
<dbReference type="Proteomes" id="UP000308889">
    <property type="component" value="Chromosome"/>
</dbReference>
<sequence length="97" mass="10650">MIYALTTPIEIAGKEVTELDLKEERLDTKLIKRLGFPFTVGADLTPAPRPSVCADYISRLAAISPSEVEKLSPRDFMAICWALISFFGEQAGSTSQD</sequence>
<organism evidence="1 2">
    <name type="scientific">Sutterella faecalis</name>
    <dbReference type="NCBI Taxonomy" id="2584944"/>
    <lineage>
        <taxon>Bacteria</taxon>
        <taxon>Pseudomonadati</taxon>
        <taxon>Pseudomonadota</taxon>
        <taxon>Betaproteobacteria</taxon>
        <taxon>Burkholderiales</taxon>
        <taxon>Sutterellaceae</taxon>
        <taxon>Sutterella</taxon>
    </lineage>
</organism>